<evidence type="ECO:0000313" key="3">
    <source>
        <dbReference type="Proteomes" id="UP001558713"/>
    </source>
</evidence>
<sequence length="800" mass="86781">MDSQDHCNSPGGKSHGAHVCTKCGWNYPNPHPSAKNRRAHKKICGTIKGFEILDSEKAKQNLDLQKDHCLDDEQKTPSPRVVEKADERIGDVSEEDVFTDAVCEFSSGVVSDSFKEKEETATNYVTKSTKNLGETQQHNSSLMGCVMKSSELVQESCEVTPVEVLENYDAPSSVEVASDNRQDGESSTEGQSMEPETLIESSQGAQVVDDGNTISNVGLETESKGNLPDISEAKLASALGKRVTSDSSWNDEVIYSDLEGPHGFDLEATSMTHPDEVVSMVNEKVSVDTYPVKADAAQVISASQTVPDDVPFVENADVSLHGIKGLDEFEANHSVNPCLPEKPEGKECETDSLTQAENLGIQPEGLSIDTEVPSSDKLLLEDKTEPQGQTAPVVVKEFPCTNNIVISKIDPEDLEKKAEEGESSFGAAKETVESETVRVSLPAVDPIVVDLNTDVSHTAYKTGVVDLVGHESELVQANVVAEEGNSPNSKLSSESSFASENYVSLVSVVSEGDDSSDQIKSSTETSKDPVLQISTESCESNVEGKLVEESSFVNVANTTEYPISHSGATGTAPNDSVRTANQKSLESGRTEFHRVVGGLGVIQGNEIDSNDKAHNFYAEVPVTIESNDHRDFGRLQNLSEAHIRSLVSSPLVTRNNTSHAFESNLGSVSAKPVFDGTGVSNGVNKPDNATQNQEITMERTTSWSTVKEQQHVPLKNLLSEARSPKLQAEAKTHQESNIPRVSTILGQETSSPEDGRWPERREVSEEWNSPAKYPVDLKREERKVKGRPFWVPFVCCSSVK</sequence>
<reference evidence="2 3" key="1">
    <citation type="submission" date="2024-04" db="EMBL/GenBank/DDBJ databases">
        <title>Genome assembly C_amara_ONT_v2.</title>
        <authorList>
            <person name="Yant L."/>
            <person name="Moore C."/>
            <person name="Slenker M."/>
        </authorList>
    </citation>
    <scope>NUCLEOTIDE SEQUENCE [LARGE SCALE GENOMIC DNA]</scope>
    <source>
        <tissue evidence="2">Leaf</tissue>
    </source>
</reference>
<evidence type="ECO:0000256" key="1">
    <source>
        <dbReference type="SAM" id="MobiDB-lite"/>
    </source>
</evidence>
<dbReference type="PANTHER" id="PTHR35746:SF1">
    <property type="entry name" value="PENTATRICOPEPTIDE REPEAT (PPR) SUPERFAMILY PROTEIN"/>
    <property type="match status" value="1"/>
</dbReference>
<dbReference type="EMBL" id="JBANAX010000185">
    <property type="protein sequence ID" value="KAL1219290.1"/>
    <property type="molecule type" value="Genomic_DNA"/>
</dbReference>
<comment type="caution">
    <text evidence="2">The sequence shown here is derived from an EMBL/GenBank/DDBJ whole genome shotgun (WGS) entry which is preliminary data.</text>
</comment>
<dbReference type="AlphaFoldDB" id="A0ABD1BQ23"/>
<accession>A0ABD1BQ23</accession>
<feature type="region of interest" description="Disordered" evidence="1">
    <location>
        <begin position="747"/>
        <end position="768"/>
    </location>
</feature>
<dbReference type="Proteomes" id="UP001558713">
    <property type="component" value="Unassembled WGS sequence"/>
</dbReference>
<feature type="compositionally biased region" description="Basic and acidic residues" evidence="1">
    <location>
        <begin position="753"/>
        <end position="764"/>
    </location>
</feature>
<name>A0ABD1BQ23_CARAN</name>
<organism evidence="2 3">
    <name type="scientific">Cardamine amara subsp. amara</name>
    <dbReference type="NCBI Taxonomy" id="228776"/>
    <lineage>
        <taxon>Eukaryota</taxon>
        <taxon>Viridiplantae</taxon>
        <taxon>Streptophyta</taxon>
        <taxon>Embryophyta</taxon>
        <taxon>Tracheophyta</taxon>
        <taxon>Spermatophyta</taxon>
        <taxon>Magnoliopsida</taxon>
        <taxon>eudicotyledons</taxon>
        <taxon>Gunneridae</taxon>
        <taxon>Pentapetalae</taxon>
        <taxon>rosids</taxon>
        <taxon>malvids</taxon>
        <taxon>Brassicales</taxon>
        <taxon>Brassicaceae</taxon>
        <taxon>Cardamineae</taxon>
        <taxon>Cardamine</taxon>
    </lineage>
</organism>
<keyword evidence="3" id="KW-1185">Reference proteome</keyword>
<proteinExistence type="predicted"/>
<gene>
    <name evidence="2" type="ORF">V5N11_028911</name>
</gene>
<dbReference type="PANTHER" id="PTHR35746">
    <property type="entry name" value="PENTATRICOPEPTIDE REPEAT (PPR) SUPERFAMILY PROTEIN"/>
    <property type="match status" value="1"/>
</dbReference>
<evidence type="ECO:0000313" key="2">
    <source>
        <dbReference type="EMBL" id="KAL1219290.1"/>
    </source>
</evidence>
<protein>
    <submittedName>
        <fullName evidence="2">Uncharacterized protein</fullName>
    </submittedName>
</protein>
<feature type="region of interest" description="Disordered" evidence="1">
    <location>
        <begin position="168"/>
        <end position="210"/>
    </location>
</feature>